<dbReference type="FunFam" id="3.30.300.20:FF:000005">
    <property type="entry name" value="Transcription termination/antitermination protein NusA"/>
    <property type="match status" value="1"/>
</dbReference>
<dbReference type="InterPro" id="IPR004087">
    <property type="entry name" value="KH_dom"/>
</dbReference>
<reference evidence="13" key="1">
    <citation type="submission" date="2009-12" db="EMBL/GenBank/DDBJ databases">
        <title>Sequence of Clostridiales genomosp. BVAB3 str. UPII9-5.</title>
        <authorList>
            <person name="Madupu R."/>
            <person name="Durkin A.S."/>
            <person name="Torralba M."/>
            <person name="Methe B."/>
            <person name="Sutton G.G."/>
            <person name="Strausberg R.L."/>
            <person name="Nelson K.E."/>
        </authorList>
    </citation>
    <scope>NUCLEOTIDE SEQUENCE [LARGE SCALE GENOMIC DNA]</scope>
    <source>
        <strain evidence="13">W1219</strain>
    </source>
</reference>
<feature type="domain" description="K Homology" evidence="11">
    <location>
        <begin position="233"/>
        <end position="296"/>
    </location>
</feature>
<sequence length="569" mass="65291">MKLDYKKWLAALTDVEEERSIPQSVILEALKEAMAKAYKKNEELPDIDVVAEINEKKKSIDLFQNYVVVTEVEDDELEMSLEQARQLDKNAQVGDTVRRPVEIESMTRAAAMLAKNVMRQKIREAEKEAVYNEYIGQLNEMVFGTIESIKDKFTLVNLGKTTALMLSGEQIPNERLRENQRIKVVITEVNKEGKGAQVLVSRGTAMLVRRLFEAEVPEIFQGVVEIKAIAREAGERTKMAVLSHHPEVDPIGACIGPRGSRVQEIIKELKGEKVDIFEWSEDITSLVQNALSPAEIETVIPNEDGSLMVIVAEDQLSLAIGKRGKNARLAVKLTNRKIDIKTRAELEEAGVDYEALMEKAKERKEKLQIEAQERARKAALEAAKLAESKRLETLEKLRAENSEELEQEFFPEEMQEVVDDGLVEEVDHIEETSSEVREEEKVEEEIMVEEKPIETKKEEKKSSKHANLEELANKATYVSVFEKLVDNKTPKQEVKKKWKKKKNEEEEIKVNNKELEEQIKKKLASQNNLPIYTEEELAEIEAQQQAEEEKEYDFDYDEYEDYYNEEDDN</sequence>
<dbReference type="SMART" id="SM00322">
    <property type="entry name" value="KH"/>
    <property type="match status" value="2"/>
</dbReference>
<dbReference type="GO" id="GO:0003700">
    <property type="term" value="F:DNA-binding transcription factor activity"/>
    <property type="evidence" value="ECO:0007669"/>
    <property type="project" value="InterPro"/>
</dbReference>
<feature type="coiled-coil region" evidence="8">
    <location>
        <begin position="498"/>
        <end position="525"/>
    </location>
</feature>
<comment type="subcellular location">
    <subcellularLocation>
        <location evidence="7">Cytoplasm</location>
    </subcellularLocation>
</comment>
<dbReference type="InterPro" id="IPR003029">
    <property type="entry name" value="S1_domain"/>
</dbReference>
<keyword evidence="13" id="KW-1185">Reference proteome</keyword>
<feature type="compositionally biased region" description="Basic and acidic residues" evidence="9">
    <location>
        <begin position="448"/>
        <end position="469"/>
    </location>
</feature>
<dbReference type="eggNOG" id="COG0195">
    <property type="taxonomic scope" value="Bacteria"/>
</dbReference>
<evidence type="ECO:0000313" key="13">
    <source>
        <dbReference type="Proteomes" id="UP000005017"/>
    </source>
</evidence>
<dbReference type="EMBL" id="ADFR01000014">
    <property type="protein sequence ID" value="EFC05382.1"/>
    <property type="molecule type" value="Genomic_DNA"/>
</dbReference>
<dbReference type="NCBIfam" id="TIGR01953">
    <property type="entry name" value="NusA"/>
    <property type="match status" value="1"/>
</dbReference>
<dbReference type="GO" id="GO:0003723">
    <property type="term" value="F:RNA binding"/>
    <property type="evidence" value="ECO:0007669"/>
    <property type="project" value="UniProtKB-UniRule"/>
</dbReference>
<protein>
    <recommendedName>
        <fullName evidence="7">Transcription termination/antitermination protein NusA</fullName>
    </recommendedName>
</protein>
<keyword evidence="1 7" id="KW-0806">Transcription termination</keyword>
<gene>
    <name evidence="7 12" type="primary">nusA</name>
    <name evidence="12" type="ORF">HMPREF9013_0316</name>
</gene>
<dbReference type="SUPFAM" id="SSF54814">
    <property type="entry name" value="Prokaryotic type KH domain (KH-domain type II)"/>
    <property type="match status" value="2"/>
</dbReference>
<evidence type="ECO:0000256" key="5">
    <source>
        <dbReference type="ARBA" id="ARBA00023015"/>
    </source>
</evidence>
<proteinExistence type="inferred from homology"/>
<keyword evidence="6 7" id="KW-0804">Transcription</keyword>
<evidence type="ECO:0000256" key="9">
    <source>
        <dbReference type="SAM" id="MobiDB-lite"/>
    </source>
</evidence>
<evidence type="ECO:0000313" key="12">
    <source>
        <dbReference type="EMBL" id="EFC05382.1"/>
    </source>
</evidence>
<dbReference type="InterPro" id="IPR009019">
    <property type="entry name" value="KH_sf_prok-type"/>
</dbReference>
<dbReference type="InterPro" id="IPR058582">
    <property type="entry name" value="KH_NusA_2nd"/>
</dbReference>
<dbReference type="Gene3D" id="3.30.1480.10">
    <property type="entry name" value="NusA, N-terminal domain"/>
    <property type="match status" value="1"/>
</dbReference>
<dbReference type="SUPFAM" id="SSF69705">
    <property type="entry name" value="Transcription factor NusA, N-terminal domain"/>
    <property type="match status" value="1"/>
</dbReference>
<organism evidence="12 13">
    <name type="scientific">Bulleidia extructa W1219</name>
    <dbReference type="NCBI Taxonomy" id="679192"/>
    <lineage>
        <taxon>Bacteria</taxon>
        <taxon>Bacillati</taxon>
        <taxon>Bacillota</taxon>
        <taxon>Erysipelotrichia</taxon>
        <taxon>Erysipelotrichales</taxon>
        <taxon>Erysipelotrichaceae</taxon>
        <taxon>Bulleidia</taxon>
    </lineage>
</organism>
<dbReference type="FunFam" id="3.30.300.20:FF:000002">
    <property type="entry name" value="Transcription termination/antitermination protein NusA"/>
    <property type="match status" value="1"/>
</dbReference>
<dbReference type="Pfam" id="PF26594">
    <property type="entry name" value="KH_NusA_2nd"/>
    <property type="match status" value="1"/>
</dbReference>
<feature type="coiled-coil region" evidence="8">
    <location>
        <begin position="343"/>
        <end position="397"/>
    </location>
</feature>
<keyword evidence="3 7" id="KW-0889">Transcription antitermination</keyword>
<dbReference type="GO" id="GO:0005829">
    <property type="term" value="C:cytosol"/>
    <property type="evidence" value="ECO:0007669"/>
    <property type="project" value="TreeGrafter"/>
</dbReference>
<dbReference type="CDD" id="cd02134">
    <property type="entry name" value="KH-II_NusA_rpt1"/>
    <property type="match status" value="1"/>
</dbReference>
<dbReference type="RefSeq" id="WP_006627392.1">
    <property type="nucleotide sequence ID" value="NZ_ADFR01000014.1"/>
</dbReference>
<dbReference type="Proteomes" id="UP000005017">
    <property type="component" value="Unassembled WGS sequence"/>
</dbReference>
<dbReference type="PANTHER" id="PTHR22648">
    <property type="entry name" value="TRANSCRIPTION TERMINATION FACTOR NUSA"/>
    <property type="match status" value="1"/>
</dbReference>
<dbReference type="InterPro" id="IPR013735">
    <property type="entry name" value="TF_NusA_N"/>
</dbReference>
<keyword evidence="2 7" id="KW-0963">Cytoplasm</keyword>
<dbReference type="SUPFAM" id="SSF50249">
    <property type="entry name" value="Nucleic acid-binding proteins"/>
    <property type="match status" value="1"/>
</dbReference>
<name>D2MPS9_9FIRM</name>
<evidence type="ECO:0000256" key="1">
    <source>
        <dbReference type="ARBA" id="ARBA00022472"/>
    </source>
</evidence>
<dbReference type="InterPro" id="IPR012340">
    <property type="entry name" value="NA-bd_OB-fold"/>
</dbReference>
<dbReference type="InterPro" id="IPR036555">
    <property type="entry name" value="NusA_N_sf"/>
</dbReference>
<evidence type="ECO:0000259" key="11">
    <source>
        <dbReference type="SMART" id="SM00322"/>
    </source>
</evidence>
<dbReference type="Pfam" id="PF13184">
    <property type="entry name" value="KH_NusA_1st"/>
    <property type="match status" value="1"/>
</dbReference>
<feature type="compositionally biased region" description="Acidic residues" evidence="9">
    <location>
        <begin position="546"/>
        <end position="569"/>
    </location>
</feature>
<dbReference type="SMART" id="SM00316">
    <property type="entry name" value="S1"/>
    <property type="match status" value="1"/>
</dbReference>
<dbReference type="InterPro" id="IPR010213">
    <property type="entry name" value="TF_NusA"/>
</dbReference>
<dbReference type="GO" id="GO:0031564">
    <property type="term" value="P:transcription antitermination"/>
    <property type="evidence" value="ECO:0007669"/>
    <property type="project" value="UniProtKB-UniRule"/>
</dbReference>
<keyword evidence="4 7" id="KW-0694">RNA-binding</keyword>
<accession>D2MPS9</accession>
<feature type="domain" description="S1 motif" evidence="10">
    <location>
        <begin position="137"/>
        <end position="201"/>
    </location>
</feature>
<evidence type="ECO:0000256" key="8">
    <source>
        <dbReference type="SAM" id="Coils"/>
    </source>
</evidence>
<feature type="region of interest" description="Disordered" evidence="9">
    <location>
        <begin position="540"/>
        <end position="569"/>
    </location>
</feature>
<dbReference type="Pfam" id="PF08529">
    <property type="entry name" value="NusA_N"/>
    <property type="match status" value="1"/>
</dbReference>
<comment type="function">
    <text evidence="7">Participates in both transcription termination and antitermination.</text>
</comment>
<feature type="region of interest" description="Disordered" evidence="9">
    <location>
        <begin position="430"/>
        <end position="469"/>
    </location>
</feature>
<dbReference type="InterPro" id="IPR025249">
    <property type="entry name" value="TF_NusA_KH_1st"/>
</dbReference>
<feature type="domain" description="K Homology" evidence="11">
    <location>
        <begin position="303"/>
        <end position="361"/>
    </location>
</feature>
<feature type="compositionally biased region" description="Basic and acidic residues" evidence="9">
    <location>
        <begin position="430"/>
        <end position="440"/>
    </location>
</feature>
<dbReference type="InterPro" id="IPR030842">
    <property type="entry name" value="TF_NusA_bacterial"/>
</dbReference>
<keyword evidence="8" id="KW-0175">Coiled coil</keyword>
<comment type="subunit">
    <text evidence="7">Monomer. Binds directly to the core enzyme of the DNA-dependent RNA polymerase and to nascent RNA.</text>
</comment>
<evidence type="ECO:0000256" key="2">
    <source>
        <dbReference type="ARBA" id="ARBA00022490"/>
    </source>
</evidence>
<dbReference type="GO" id="GO:0006353">
    <property type="term" value="P:DNA-templated transcription termination"/>
    <property type="evidence" value="ECO:0007669"/>
    <property type="project" value="UniProtKB-UniRule"/>
</dbReference>
<evidence type="ECO:0000256" key="6">
    <source>
        <dbReference type="ARBA" id="ARBA00023163"/>
    </source>
</evidence>
<dbReference type="InterPro" id="IPR015946">
    <property type="entry name" value="KH_dom-like_a/b"/>
</dbReference>
<keyword evidence="5 7" id="KW-0805">Transcription regulation</keyword>
<dbReference type="STRING" id="679192.HMPREF9013_0316"/>
<dbReference type="HAMAP" id="MF_00945_B">
    <property type="entry name" value="NusA_B"/>
    <property type="match status" value="1"/>
</dbReference>
<dbReference type="Gene3D" id="2.40.50.140">
    <property type="entry name" value="Nucleic acid-binding proteins"/>
    <property type="match status" value="1"/>
</dbReference>
<dbReference type="OrthoDB" id="9807233at2"/>
<comment type="similarity">
    <text evidence="7">Belongs to the NusA family.</text>
</comment>
<evidence type="ECO:0000256" key="4">
    <source>
        <dbReference type="ARBA" id="ARBA00022884"/>
    </source>
</evidence>
<evidence type="ECO:0000256" key="3">
    <source>
        <dbReference type="ARBA" id="ARBA00022814"/>
    </source>
</evidence>
<dbReference type="AlphaFoldDB" id="D2MPS9"/>
<evidence type="ECO:0000256" key="7">
    <source>
        <dbReference type="HAMAP-Rule" id="MF_00945"/>
    </source>
</evidence>
<dbReference type="CDD" id="cd04455">
    <property type="entry name" value="S1_NusA"/>
    <property type="match status" value="1"/>
</dbReference>
<dbReference type="PANTHER" id="PTHR22648:SF0">
    <property type="entry name" value="TRANSCRIPTION TERMINATION_ANTITERMINATION PROTEIN NUSA"/>
    <property type="match status" value="1"/>
</dbReference>
<comment type="caution">
    <text evidence="12">The sequence shown here is derived from an EMBL/GenBank/DDBJ whole genome shotgun (WGS) entry which is preliminary data.</text>
</comment>
<dbReference type="CDD" id="cd22529">
    <property type="entry name" value="KH-II_NusA_rpt2"/>
    <property type="match status" value="1"/>
</dbReference>
<evidence type="ECO:0000259" key="10">
    <source>
        <dbReference type="SMART" id="SM00316"/>
    </source>
</evidence>
<dbReference type="Gene3D" id="3.30.300.20">
    <property type="match status" value="2"/>
</dbReference>